<dbReference type="AlphaFoldDB" id="A0A444Z6N9"/>
<evidence type="ECO:0000313" key="2">
    <source>
        <dbReference type="EMBL" id="RYR09835.1"/>
    </source>
</evidence>
<name>A0A444Z6N9_ARAHY</name>
<organism evidence="2 3">
    <name type="scientific">Arachis hypogaea</name>
    <name type="common">Peanut</name>
    <dbReference type="NCBI Taxonomy" id="3818"/>
    <lineage>
        <taxon>Eukaryota</taxon>
        <taxon>Viridiplantae</taxon>
        <taxon>Streptophyta</taxon>
        <taxon>Embryophyta</taxon>
        <taxon>Tracheophyta</taxon>
        <taxon>Spermatophyta</taxon>
        <taxon>Magnoliopsida</taxon>
        <taxon>eudicotyledons</taxon>
        <taxon>Gunneridae</taxon>
        <taxon>Pentapetalae</taxon>
        <taxon>rosids</taxon>
        <taxon>fabids</taxon>
        <taxon>Fabales</taxon>
        <taxon>Fabaceae</taxon>
        <taxon>Papilionoideae</taxon>
        <taxon>50 kb inversion clade</taxon>
        <taxon>dalbergioids sensu lato</taxon>
        <taxon>Dalbergieae</taxon>
        <taxon>Pterocarpus clade</taxon>
        <taxon>Arachis</taxon>
    </lineage>
</organism>
<sequence>MTLPLTAQQPESMSTLPPTTDAMAPESNHGSEATADALPPPPIVRLMIWPDGTKGFVSNNNVCTQETTNLHFRCDAEHDLTMKKIFDYRMGRRLQQMLDDIRQGRDHWTQWLRPDIKKALFVHWESDEGFRHRRLTN</sequence>
<evidence type="ECO:0000256" key="1">
    <source>
        <dbReference type="SAM" id="MobiDB-lite"/>
    </source>
</evidence>
<feature type="compositionally biased region" description="Polar residues" evidence="1">
    <location>
        <begin position="1"/>
        <end position="18"/>
    </location>
</feature>
<feature type="region of interest" description="Disordered" evidence="1">
    <location>
        <begin position="1"/>
        <end position="41"/>
    </location>
</feature>
<keyword evidence="3" id="KW-1185">Reference proteome</keyword>
<gene>
    <name evidence="2" type="ORF">Ahy_B05g078255</name>
</gene>
<protein>
    <submittedName>
        <fullName evidence="2">Uncharacterized protein</fullName>
    </submittedName>
</protein>
<reference evidence="2 3" key="1">
    <citation type="submission" date="2019-01" db="EMBL/GenBank/DDBJ databases">
        <title>Sequencing of cultivated peanut Arachis hypogaea provides insights into genome evolution and oil improvement.</title>
        <authorList>
            <person name="Chen X."/>
        </authorList>
    </citation>
    <scope>NUCLEOTIDE SEQUENCE [LARGE SCALE GENOMIC DNA]</scope>
    <source>
        <strain evidence="3">cv. Fuhuasheng</strain>
        <tissue evidence="2">Leaves</tissue>
    </source>
</reference>
<proteinExistence type="predicted"/>
<dbReference type="EMBL" id="SDMP01000015">
    <property type="protein sequence ID" value="RYR09835.1"/>
    <property type="molecule type" value="Genomic_DNA"/>
</dbReference>
<dbReference type="Proteomes" id="UP000289738">
    <property type="component" value="Chromosome B05"/>
</dbReference>
<accession>A0A444Z6N9</accession>
<evidence type="ECO:0000313" key="3">
    <source>
        <dbReference type="Proteomes" id="UP000289738"/>
    </source>
</evidence>
<comment type="caution">
    <text evidence="2">The sequence shown here is derived from an EMBL/GenBank/DDBJ whole genome shotgun (WGS) entry which is preliminary data.</text>
</comment>